<dbReference type="Proteomes" id="UP001154282">
    <property type="component" value="Unassembled WGS sequence"/>
</dbReference>
<keyword evidence="3" id="KW-1185">Reference proteome</keyword>
<dbReference type="AlphaFoldDB" id="A0AAV0PRA9"/>
<evidence type="ECO:0000313" key="3">
    <source>
        <dbReference type="Proteomes" id="UP001154282"/>
    </source>
</evidence>
<protein>
    <submittedName>
        <fullName evidence="2">Uncharacterized protein</fullName>
    </submittedName>
</protein>
<proteinExistence type="predicted"/>
<name>A0AAV0PRA9_9ROSI</name>
<comment type="caution">
    <text evidence="2">The sequence shown here is derived from an EMBL/GenBank/DDBJ whole genome shotgun (WGS) entry which is preliminary data.</text>
</comment>
<gene>
    <name evidence="2" type="ORF">LITE_LOCUS39573</name>
</gene>
<evidence type="ECO:0000256" key="1">
    <source>
        <dbReference type="SAM" id="MobiDB-lite"/>
    </source>
</evidence>
<feature type="region of interest" description="Disordered" evidence="1">
    <location>
        <begin position="1"/>
        <end position="28"/>
    </location>
</feature>
<dbReference type="EMBL" id="CAMGYJ010000009">
    <property type="protein sequence ID" value="CAI0473285.1"/>
    <property type="molecule type" value="Genomic_DNA"/>
</dbReference>
<evidence type="ECO:0000313" key="2">
    <source>
        <dbReference type="EMBL" id="CAI0473285.1"/>
    </source>
</evidence>
<sequence>MNSHHRLRRSTVMANPNPPLPPTARNKNIARNGNTIIICRRRGRNRKRARR</sequence>
<accession>A0AAV0PRA9</accession>
<organism evidence="2 3">
    <name type="scientific">Linum tenue</name>
    <dbReference type="NCBI Taxonomy" id="586396"/>
    <lineage>
        <taxon>Eukaryota</taxon>
        <taxon>Viridiplantae</taxon>
        <taxon>Streptophyta</taxon>
        <taxon>Embryophyta</taxon>
        <taxon>Tracheophyta</taxon>
        <taxon>Spermatophyta</taxon>
        <taxon>Magnoliopsida</taxon>
        <taxon>eudicotyledons</taxon>
        <taxon>Gunneridae</taxon>
        <taxon>Pentapetalae</taxon>
        <taxon>rosids</taxon>
        <taxon>fabids</taxon>
        <taxon>Malpighiales</taxon>
        <taxon>Linaceae</taxon>
        <taxon>Linum</taxon>
    </lineage>
</organism>
<reference evidence="2" key="1">
    <citation type="submission" date="2022-08" db="EMBL/GenBank/DDBJ databases">
        <authorList>
            <person name="Gutierrez-Valencia J."/>
        </authorList>
    </citation>
    <scope>NUCLEOTIDE SEQUENCE</scope>
</reference>